<organism evidence="2 3">
    <name type="scientific">Podospora aff. communis PSN243</name>
    <dbReference type="NCBI Taxonomy" id="3040156"/>
    <lineage>
        <taxon>Eukaryota</taxon>
        <taxon>Fungi</taxon>
        <taxon>Dikarya</taxon>
        <taxon>Ascomycota</taxon>
        <taxon>Pezizomycotina</taxon>
        <taxon>Sordariomycetes</taxon>
        <taxon>Sordariomycetidae</taxon>
        <taxon>Sordariales</taxon>
        <taxon>Podosporaceae</taxon>
        <taxon>Podospora</taxon>
    </lineage>
</organism>
<name>A0AAV9GQE4_9PEZI</name>
<accession>A0AAV9GQE4</accession>
<gene>
    <name evidence="2" type="ORF">QBC34DRAFT_297107</name>
</gene>
<dbReference type="EMBL" id="MU865932">
    <property type="protein sequence ID" value="KAK4450551.1"/>
    <property type="molecule type" value="Genomic_DNA"/>
</dbReference>
<dbReference type="PANTHER" id="PTHR38167:SF1">
    <property type="entry name" value="C2H2-TYPE DOMAIN-CONTAINING PROTEIN"/>
    <property type="match status" value="1"/>
</dbReference>
<dbReference type="Proteomes" id="UP001321760">
    <property type="component" value="Unassembled WGS sequence"/>
</dbReference>
<feature type="compositionally biased region" description="Basic and acidic residues" evidence="1">
    <location>
        <begin position="135"/>
        <end position="147"/>
    </location>
</feature>
<sequence length="147" mass="17403">TRARSPSPVMQICVQCEFAFDTTDNRTNSCRYHNGEMEFNRHSRIWLNFGTKDLHLLDTDLNRKRFPRGFTWSCCDKNGQNEGCRMGRHVSDPAKNKRHGRTRNGSDSDCSYDSDFSTDRRRTRMRKMSRMRRTRTTERRTTEPRSG</sequence>
<evidence type="ECO:0008006" key="4">
    <source>
        <dbReference type="Google" id="ProtNLM"/>
    </source>
</evidence>
<feature type="non-terminal residue" evidence="2">
    <location>
        <position position="1"/>
    </location>
</feature>
<evidence type="ECO:0000313" key="2">
    <source>
        <dbReference type="EMBL" id="KAK4450551.1"/>
    </source>
</evidence>
<dbReference type="PANTHER" id="PTHR38167">
    <property type="entry name" value="C2H2-TYPE DOMAIN-CONTAINING PROTEIN"/>
    <property type="match status" value="1"/>
</dbReference>
<evidence type="ECO:0000313" key="3">
    <source>
        <dbReference type="Proteomes" id="UP001321760"/>
    </source>
</evidence>
<evidence type="ECO:0000256" key="1">
    <source>
        <dbReference type="SAM" id="MobiDB-lite"/>
    </source>
</evidence>
<proteinExistence type="predicted"/>
<reference evidence="2" key="2">
    <citation type="submission" date="2023-05" db="EMBL/GenBank/DDBJ databases">
        <authorList>
            <consortium name="Lawrence Berkeley National Laboratory"/>
            <person name="Steindorff A."/>
            <person name="Hensen N."/>
            <person name="Bonometti L."/>
            <person name="Westerberg I."/>
            <person name="Brannstrom I.O."/>
            <person name="Guillou S."/>
            <person name="Cros-Aarteil S."/>
            <person name="Calhoun S."/>
            <person name="Haridas S."/>
            <person name="Kuo A."/>
            <person name="Mondo S."/>
            <person name="Pangilinan J."/>
            <person name="Riley R."/>
            <person name="Labutti K."/>
            <person name="Andreopoulos B."/>
            <person name="Lipzen A."/>
            <person name="Chen C."/>
            <person name="Yanf M."/>
            <person name="Daum C."/>
            <person name="Ng V."/>
            <person name="Clum A."/>
            <person name="Ohm R."/>
            <person name="Martin F."/>
            <person name="Silar P."/>
            <person name="Natvig D."/>
            <person name="Lalanne C."/>
            <person name="Gautier V."/>
            <person name="Ament-Velasquez S.L."/>
            <person name="Kruys A."/>
            <person name="Hutchinson M.I."/>
            <person name="Powell A.J."/>
            <person name="Barry K."/>
            <person name="Miller A.N."/>
            <person name="Grigoriev I.V."/>
            <person name="Debuchy R."/>
            <person name="Gladieux P."/>
            <person name="Thoren M.H."/>
            <person name="Johannesson H."/>
        </authorList>
    </citation>
    <scope>NUCLEOTIDE SEQUENCE</scope>
    <source>
        <strain evidence="2">PSN243</strain>
    </source>
</reference>
<comment type="caution">
    <text evidence="2">The sequence shown here is derived from an EMBL/GenBank/DDBJ whole genome shotgun (WGS) entry which is preliminary data.</text>
</comment>
<protein>
    <recommendedName>
        <fullName evidence="4">C2H2-type domain-containing protein</fullName>
    </recommendedName>
</protein>
<keyword evidence="3" id="KW-1185">Reference proteome</keyword>
<reference evidence="2" key="1">
    <citation type="journal article" date="2023" name="Mol. Phylogenet. Evol.">
        <title>Genome-scale phylogeny and comparative genomics of the fungal order Sordariales.</title>
        <authorList>
            <person name="Hensen N."/>
            <person name="Bonometti L."/>
            <person name="Westerberg I."/>
            <person name="Brannstrom I.O."/>
            <person name="Guillou S."/>
            <person name="Cros-Aarteil S."/>
            <person name="Calhoun S."/>
            <person name="Haridas S."/>
            <person name="Kuo A."/>
            <person name="Mondo S."/>
            <person name="Pangilinan J."/>
            <person name="Riley R."/>
            <person name="LaButti K."/>
            <person name="Andreopoulos B."/>
            <person name="Lipzen A."/>
            <person name="Chen C."/>
            <person name="Yan M."/>
            <person name="Daum C."/>
            <person name="Ng V."/>
            <person name="Clum A."/>
            <person name="Steindorff A."/>
            <person name="Ohm R.A."/>
            <person name="Martin F."/>
            <person name="Silar P."/>
            <person name="Natvig D.O."/>
            <person name="Lalanne C."/>
            <person name="Gautier V."/>
            <person name="Ament-Velasquez S.L."/>
            <person name="Kruys A."/>
            <person name="Hutchinson M.I."/>
            <person name="Powell A.J."/>
            <person name="Barry K."/>
            <person name="Miller A.N."/>
            <person name="Grigoriev I.V."/>
            <person name="Debuchy R."/>
            <person name="Gladieux P."/>
            <person name="Hiltunen Thoren M."/>
            <person name="Johannesson H."/>
        </authorList>
    </citation>
    <scope>NUCLEOTIDE SEQUENCE</scope>
    <source>
        <strain evidence="2">PSN243</strain>
    </source>
</reference>
<dbReference type="AlphaFoldDB" id="A0AAV9GQE4"/>
<feature type="region of interest" description="Disordered" evidence="1">
    <location>
        <begin position="77"/>
        <end position="147"/>
    </location>
</feature>
<feature type="compositionally biased region" description="Basic residues" evidence="1">
    <location>
        <begin position="121"/>
        <end position="134"/>
    </location>
</feature>